<keyword evidence="1" id="KW-0489">Methyltransferase</keyword>
<sequence>MDEMNWNVYKYRQFAQESSQPAEDLAKRVDILVRTAVDLGCGYGQSTRALNDIFHEARVTGIDRNPEMTRLARQRHPECQFLTLDMMELQGQYDLVFSNAALQWIPDHEKAIPGLMHHLRDDGVLAVGFPDTRGEPLFDIMEELIARYFPDHSRWNALNAADYHRILKGCSSSFDYWETDYYYSEFDPNLLMDWLVSTRLEPVQADLEEEKVQTLAQELKERVGEAYQMDENGHILVKIHRIFFTAVR</sequence>
<dbReference type="Pfam" id="PF13649">
    <property type="entry name" value="Methyltransf_25"/>
    <property type="match status" value="1"/>
</dbReference>
<evidence type="ECO:0000256" key="1">
    <source>
        <dbReference type="ARBA" id="ARBA00022603"/>
    </source>
</evidence>
<dbReference type="AlphaFoldDB" id="A0A1Q9YHC8"/>
<keyword evidence="2" id="KW-0808">Transferase</keyword>
<dbReference type="Proteomes" id="UP000186758">
    <property type="component" value="Unassembled WGS sequence"/>
</dbReference>
<dbReference type="GO" id="GO:0032259">
    <property type="term" value="P:methylation"/>
    <property type="evidence" value="ECO:0007669"/>
    <property type="project" value="UniProtKB-KW"/>
</dbReference>
<comment type="caution">
    <text evidence="4">The sequence shown here is derived from an EMBL/GenBank/DDBJ whole genome shotgun (WGS) entry which is preliminary data.</text>
</comment>
<evidence type="ECO:0000256" key="2">
    <source>
        <dbReference type="ARBA" id="ARBA00022679"/>
    </source>
</evidence>
<accession>A0A1Q9YHC8</accession>
<dbReference type="CDD" id="cd02440">
    <property type="entry name" value="AdoMet_MTases"/>
    <property type="match status" value="1"/>
</dbReference>
<dbReference type="InterPro" id="IPR041698">
    <property type="entry name" value="Methyltransf_25"/>
</dbReference>
<reference evidence="4 5" key="1">
    <citation type="submission" date="2016-11" db="EMBL/GenBank/DDBJ databases">
        <title>Description of two novel members of the family Erysipelotrichaceae: Ileibacterium lipovorans gen. nov., sp. nov. and Dubosiella newyorkensis, gen. nov., sp. nov.</title>
        <authorList>
            <person name="Cox L.M."/>
            <person name="Sohn J."/>
            <person name="Tyrrell K.L."/>
            <person name="Citron D.M."/>
            <person name="Lawson P.A."/>
            <person name="Patel N.B."/>
            <person name="Iizumi T."/>
            <person name="Perez-Perez G.I."/>
            <person name="Goldstein E.J."/>
            <person name="Blaser M.J."/>
        </authorList>
    </citation>
    <scope>NUCLEOTIDE SEQUENCE [LARGE SCALE GENOMIC DNA]</scope>
    <source>
        <strain evidence="4 5">NYU-BL-K8</strain>
    </source>
</reference>
<dbReference type="RefSeq" id="WP_075886321.1">
    <property type="nucleotide sequence ID" value="NZ_CAPDVY010000010.1"/>
</dbReference>
<protein>
    <recommendedName>
        <fullName evidence="3">Methyltransferase domain-containing protein</fullName>
    </recommendedName>
</protein>
<dbReference type="GO" id="GO:0030798">
    <property type="term" value="F:trans-aconitate 2-methyltransferase activity"/>
    <property type="evidence" value="ECO:0007669"/>
    <property type="project" value="InterPro"/>
</dbReference>
<dbReference type="InterPro" id="IPR029063">
    <property type="entry name" value="SAM-dependent_MTases_sf"/>
</dbReference>
<gene>
    <name evidence="4" type="ORF">BO223_11785</name>
</gene>
<evidence type="ECO:0000259" key="3">
    <source>
        <dbReference type="Pfam" id="PF13649"/>
    </source>
</evidence>
<dbReference type="PANTHER" id="PTHR43861:SF1">
    <property type="entry name" value="TRANS-ACONITATE 2-METHYLTRANSFERASE"/>
    <property type="match status" value="1"/>
</dbReference>
<organism evidence="4 5">
    <name type="scientific">Faecalibaculum rodentium</name>
    <dbReference type="NCBI Taxonomy" id="1702221"/>
    <lineage>
        <taxon>Bacteria</taxon>
        <taxon>Bacillati</taxon>
        <taxon>Bacillota</taxon>
        <taxon>Erysipelotrichia</taxon>
        <taxon>Erysipelotrichales</taxon>
        <taxon>Erysipelotrichaceae</taxon>
        <taxon>Faecalibaculum</taxon>
    </lineage>
</organism>
<dbReference type="InterPro" id="IPR023149">
    <property type="entry name" value="Trans_acon_MeTrfase_C"/>
</dbReference>
<dbReference type="Gene3D" id="3.40.50.150">
    <property type="entry name" value="Vaccinia Virus protein VP39"/>
    <property type="match status" value="1"/>
</dbReference>
<proteinExistence type="predicted"/>
<dbReference type="PANTHER" id="PTHR43861">
    <property type="entry name" value="TRANS-ACONITATE 2-METHYLTRANSFERASE-RELATED"/>
    <property type="match status" value="1"/>
</dbReference>
<feature type="domain" description="Methyltransferase" evidence="3">
    <location>
        <begin position="37"/>
        <end position="123"/>
    </location>
</feature>
<evidence type="ECO:0000313" key="4">
    <source>
        <dbReference type="EMBL" id="OLU43565.1"/>
    </source>
</evidence>
<dbReference type="Gene3D" id="1.10.150.290">
    <property type="entry name" value="S-adenosyl-L-methionine-dependent methyltransferases"/>
    <property type="match status" value="1"/>
</dbReference>
<evidence type="ECO:0000313" key="5">
    <source>
        <dbReference type="Proteomes" id="UP000186758"/>
    </source>
</evidence>
<dbReference type="EMBL" id="MPJZ01000099">
    <property type="protein sequence ID" value="OLU43565.1"/>
    <property type="molecule type" value="Genomic_DNA"/>
</dbReference>
<name>A0A1Q9YHC8_9FIRM</name>
<dbReference type="SUPFAM" id="SSF53335">
    <property type="entry name" value="S-adenosyl-L-methionine-dependent methyltransferases"/>
    <property type="match status" value="1"/>
</dbReference>